<dbReference type="PANTHER" id="PTHR24221">
    <property type="entry name" value="ATP-BINDING CASSETTE SUB-FAMILY B"/>
    <property type="match status" value="1"/>
</dbReference>
<keyword evidence="11" id="KW-1185">Reference proteome</keyword>
<dbReference type="NCBIfam" id="TIGR02857">
    <property type="entry name" value="CydD"/>
    <property type="match status" value="1"/>
</dbReference>
<evidence type="ECO:0000256" key="7">
    <source>
        <dbReference type="SAM" id="Phobius"/>
    </source>
</evidence>
<dbReference type="EMBL" id="JBBNOP010000015">
    <property type="protein sequence ID" value="MEQ3364056.1"/>
    <property type="molecule type" value="Genomic_DNA"/>
</dbReference>
<feature type="transmembrane region" description="Helical" evidence="7">
    <location>
        <begin position="56"/>
        <end position="73"/>
    </location>
</feature>
<evidence type="ECO:0000256" key="4">
    <source>
        <dbReference type="ARBA" id="ARBA00022840"/>
    </source>
</evidence>
<feature type="domain" description="ABC transporter" evidence="8">
    <location>
        <begin position="335"/>
        <end position="569"/>
    </location>
</feature>
<comment type="caution">
    <text evidence="10">The sequence shown here is derived from an EMBL/GenBank/DDBJ whole genome shotgun (WGS) entry which is preliminary data.</text>
</comment>
<comment type="subcellular location">
    <subcellularLocation>
        <location evidence="1">Cell membrane</location>
        <topology evidence="1">Multi-pass membrane protein</topology>
    </subcellularLocation>
</comment>
<organism evidence="10 11">
    <name type="scientific">Raoultibacter massiliensis</name>
    <dbReference type="NCBI Taxonomy" id="1852371"/>
    <lineage>
        <taxon>Bacteria</taxon>
        <taxon>Bacillati</taxon>
        <taxon>Actinomycetota</taxon>
        <taxon>Coriobacteriia</taxon>
        <taxon>Eggerthellales</taxon>
        <taxon>Eggerthellaceae</taxon>
        <taxon>Raoultibacter</taxon>
    </lineage>
</organism>
<accession>A0ABV1JI69</accession>
<dbReference type="PROSITE" id="PS50893">
    <property type="entry name" value="ABC_TRANSPORTER_2"/>
    <property type="match status" value="1"/>
</dbReference>
<evidence type="ECO:0000256" key="2">
    <source>
        <dbReference type="ARBA" id="ARBA00022692"/>
    </source>
</evidence>
<dbReference type="PROSITE" id="PS00211">
    <property type="entry name" value="ABC_TRANSPORTER_1"/>
    <property type="match status" value="1"/>
</dbReference>
<dbReference type="InterPro" id="IPR039421">
    <property type="entry name" value="Type_1_exporter"/>
</dbReference>
<proteinExistence type="predicted"/>
<dbReference type="InterPro" id="IPR003439">
    <property type="entry name" value="ABC_transporter-like_ATP-bd"/>
</dbReference>
<dbReference type="Pfam" id="PF00664">
    <property type="entry name" value="ABC_membrane"/>
    <property type="match status" value="1"/>
</dbReference>
<evidence type="ECO:0000256" key="5">
    <source>
        <dbReference type="ARBA" id="ARBA00022989"/>
    </source>
</evidence>
<dbReference type="PANTHER" id="PTHR24221:SF614">
    <property type="entry name" value="GLUTATHIONE_L-CYSTEINE TRANSPORT SYSTEM ATP-BINDING_PERMEASE PROTEIN CYDC"/>
    <property type="match status" value="1"/>
</dbReference>
<dbReference type="Proteomes" id="UP001487305">
    <property type="component" value="Unassembled WGS sequence"/>
</dbReference>
<dbReference type="InterPro" id="IPR027417">
    <property type="entry name" value="P-loop_NTPase"/>
</dbReference>
<dbReference type="Gene3D" id="3.40.50.300">
    <property type="entry name" value="P-loop containing nucleotide triphosphate hydrolases"/>
    <property type="match status" value="1"/>
</dbReference>
<dbReference type="PROSITE" id="PS50929">
    <property type="entry name" value="ABC_TM1F"/>
    <property type="match status" value="1"/>
</dbReference>
<feature type="transmembrane region" description="Helical" evidence="7">
    <location>
        <begin position="237"/>
        <end position="263"/>
    </location>
</feature>
<gene>
    <name evidence="10" type="primary">cydD</name>
    <name evidence="10" type="ORF">AAA083_13820</name>
</gene>
<dbReference type="SUPFAM" id="SSF52540">
    <property type="entry name" value="P-loop containing nucleoside triphosphate hydrolases"/>
    <property type="match status" value="1"/>
</dbReference>
<evidence type="ECO:0000256" key="1">
    <source>
        <dbReference type="ARBA" id="ARBA00004651"/>
    </source>
</evidence>
<dbReference type="InterPro" id="IPR014216">
    <property type="entry name" value="ABC_transptr_CydD"/>
</dbReference>
<evidence type="ECO:0000256" key="3">
    <source>
        <dbReference type="ARBA" id="ARBA00022741"/>
    </source>
</evidence>
<evidence type="ECO:0000259" key="9">
    <source>
        <dbReference type="PROSITE" id="PS50929"/>
    </source>
</evidence>
<sequence>MAGMIDKAVFELPGIKRVFSVLSALSAGQALCVIGEAWSLSSAITNLWYGGALPDQALWIALFFACFVGKQALTYAQDGFMDRYAYEQADALRSKLLRKIFTSKAKLVQENGTGSVTAAVLEGIDQVETYFRLILPKMCALVVIPVMLLIVAFPLDWVSGVIMLVAFPFIILYMAILGRTAKEKASKQHRTFQLMSNHFIDTLRGIDTLKLFGASQGYGKTIFEVSERFRIATMKTLGVATLSSFVLDLFSTLSIAAVAFMLGMRLLDGTLVLFPALAILVLAPEYFRPIRNFASDYHASLDGKNALSSILNLVGKSDDAPAETPLAPWSETSKLSLRNIGFAYAEHPTLDNISLQACGFKKYGIVGASGAGKSTLVNVLGGFCTPDTGSIDIDGKAVSDLRQSDWQKQVIYIPQDPYIFHATLRDNIAFYHPDASAEDIARAVKIVGLDDLVKELDQGLDTVVGEGARPLSGGQAQRIALARAFLDDSRKILLFDEPTAHLDIETEMDLKERMLPLMEGRLVFFATHRLHWMHNMDQVLVVDHGRIAGTGTLEDLRSNNESFAALAALSEWTDKR</sequence>
<evidence type="ECO:0000256" key="6">
    <source>
        <dbReference type="ARBA" id="ARBA00023136"/>
    </source>
</evidence>
<dbReference type="InterPro" id="IPR011527">
    <property type="entry name" value="ABC1_TM_dom"/>
</dbReference>
<evidence type="ECO:0000259" key="8">
    <source>
        <dbReference type="PROSITE" id="PS50893"/>
    </source>
</evidence>
<dbReference type="Gene3D" id="1.20.1560.10">
    <property type="entry name" value="ABC transporter type 1, transmembrane domain"/>
    <property type="match status" value="1"/>
</dbReference>
<dbReference type="RefSeq" id="WP_245874304.1">
    <property type="nucleotide sequence ID" value="NZ_JBBNOP010000015.1"/>
</dbReference>
<name>A0ABV1JI69_9ACTN</name>
<evidence type="ECO:0000313" key="11">
    <source>
        <dbReference type="Proteomes" id="UP001487305"/>
    </source>
</evidence>
<dbReference type="Pfam" id="PF00005">
    <property type="entry name" value="ABC_tran"/>
    <property type="match status" value="1"/>
</dbReference>
<dbReference type="SMART" id="SM00382">
    <property type="entry name" value="AAA"/>
    <property type="match status" value="1"/>
</dbReference>
<keyword evidence="6 7" id="KW-0472">Membrane</keyword>
<dbReference type="InterPro" id="IPR017871">
    <property type="entry name" value="ABC_transporter-like_CS"/>
</dbReference>
<protein>
    <submittedName>
        <fullName evidence="10">Thiol reductant ABC exporter subunit CydD</fullName>
    </submittedName>
</protein>
<dbReference type="CDD" id="cd18584">
    <property type="entry name" value="ABC_6TM_AarD_CydD"/>
    <property type="match status" value="1"/>
</dbReference>
<evidence type="ECO:0000313" key="10">
    <source>
        <dbReference type="EMBL" id="MEQ3364056.1"/>
    </source>
</evidence>
<dbReference type="InterPro" id="IPR036640">
    <property type="entry name" value="ABC1_TM_sf"/>
</dbReference>
<keyword evidence="2 7" id="KW-0812">Transmembrane</keyword>
<feature type="transmembrane region" description="Helical" evidence="7">
    <location>
        <begin position="138"/>
        <end position="155"/>
    </location>
</feature>
<feature type="domain" description="ABC transmembrane type-1" evidence="9">
    <location>
        <begin position="24"/>
        <end position="302"/>
    </location>
</feature>
<dbReference type="SUPFAM" id="SSF90123">
    <property type="entry name" value="ABC transporter transmembrane region"/>
    <property type="match status" value="1"/>
</dbReference>
<dbReference type="InterPro" id="IPR003593">
    <property type="entry name" value="AAA+_ATPase"/>
</dbReference>
<feature type="transmembrane region" description="Helical" evidence="7">
    <location>
        <begin position="161"/>
        <end position="181"/>
    </location>
</feature>
<keyword evidence="5 7" id="KW-1133">Transmembrane helix</keyword>
<keyword evidence="3" id="KW-0547">Nucleotide-binding</keyword>
<reference evidence="10 11" key="1">
    <citation type="submission" date="2024-04" db="EMBL/GenBank/DDBJ databases">
        <title>Human intestinal bacterial collection.</title>
        <authorList>
            <person name="Pauvert C."/>
            <person name="Hitch T.C.A."/>
            <person name="Clavel T."/>
        </authorList>
    </citation>
    <scope>NUCLEOTIDE SEQUENCE [LARGE SCALE GENOMIC DNA]</scope>
    <source>
        <strain evidence="10 11">CLA-KB-H42</strain>
    </source>
</reference>
<keyword evidence="4" id="KW-0067">ATP-binding</keyword>